<proteinExistence type="predicted"/>
<reference evidence="2" key="1">
    <citation type="submission" date="2020-06" db="EMBL/GenBank/DDBJ databases">
        <authorList>
            <consortium name="Plant Systems Biology data submission"/>
        </authorList>
    </citation>
    <scope>NUCLEOTIDE SEQUENCE</scope>
    <source>
        <strain evidence="2">D6</strain>
    </source>
</reference>
<feature type="region of interest" description="Disordered" evidence="1">
    <location>
        <begin position="265"/>
        <end position="333"/>
    </location>
</feature>
<feature type="compositionally biased region" description="Low complexity" evidence="1">
    <location>
        <begin position="318"/>
        <end position="328"/>
    </location>
</feature>
<feature type="compositionally biased region" description="Low complexity" evidence="1">
    <location>
        <begin position="635"/>
        <end position="650"/>
    </location>
</feature>
<keyword evidence="3" id="KW-1185">Reference proteome</keyword>
<feature type="compositionally biased region" description="Gly residues" evidence="1">
    <location>
        <begin position="296"/>
        <end position="310"/>
    </location>
</feature>
<dbReference type="AlphaFoldDB" id="A0A9N8EA34"/>
<gene>
    <name evidence="2" type="ORF">SEMRO_663_G183490.1</name>
</gene>
<comment type="caution">
    <text evidence="2">The sequence shown here is derived from an EMBL/GenBank/DDBJ whole genome shotgun (WGS) entry which is preliminary data.</text>
</comment>
<feature type="region of interest" description="Disordered" evidence="1">
    <location>
        <begin position="447"/>
        <end position="470"/>
    </location>
</feature>
<organism evidence="2 3">
    <name type="scientific">Seminavis robusta</name>
    <dbReference type="NCBI Taxonomy" id="568900"/>
    <lineage>
        <taxon>Eukaryota</taxon>
        <taxon>Sar</taxon>
        <taxon>Stramenopiles</taxon>
        <taxon>Ochrophyta</taxon>
        <taxon>Bacillariophyta</taxon>
        <taxon>Bacillariophyceae</taxon>
        <taxon>Bacillariophycidae</taxon>
        <taxon>Naviculales</taxon>
        <taxon>Naviculaceae</taxon>
        <taxon>Seminavis</taxon>
    </lineage>
</organism>
<evidence type="ECO:0000256" key="1">
    <source>
        <dbReference type="SAM" id="MobiDB-lite"/>
    </source>
</evidence>
<sequence>MDSPQFLASISAAGNGAKSKNGNDPPLRQGKWTREEEEYVACLIDEFKTGMMPLAEGTSLRTFLSKMLNCHPMRISKKFVGSNYNGKQVYARRTGSDRLSNEQVRERRAKLCDLERKFLAKIQGKTGASATPAAQQQMQQQMQAMQQQRQQTSANPHLSLTSLGGGGGMGSAGGINRVSASGLELRNLLNQASNPSGAGLADLPRNVSLLGAGHPSSGSLASSHSLSGLFADLSNSAGNMAGMGAAGLNTSNSLEAFQMFMQQQQSTNNPLLSGTTQHTHKSNSRAAAAGRALLQSGGGLGLGGGDGGGNDNDDDQKAAAAKPAASPGGINGKPLADFSSAELAAELRKRSSLKDLVASLGGGGGNISQSSLANFQDSIQQAAGASQNASAFSTLIRNSSLGSGIDMSNLIERQGSIDSLSNLAIRSRLQSIQSMGSLLDPLLGDGKKAATGSGGENNNSNWTPSQAAGLGHSSAASSSIMSSLNMNELDLLAGKLGGGAGSSATASNLMQSLGSAEQIRTAFSNSGLNLASLLNNDDALRRLEASAPSSLNQNFSFSAAAAGASKRDSLSSRSERDRGRSDPPAAGGSDENTAIAQFLLQKKLLEQQQQQGGSRGNLLGGNGGGGNSEQEHFMRSVAAASGGAGSSRAGMDPIMSSLLSSMQSGNGKSRQGGTDPDGKSQEADNESGTMEALKRKYLSGGAGQGDLMAAMEQHRRNKPFR</sequence>
<evidence type="ECO:0000313" key="2">
    <source>
        <dbReference type="EMBL" id="CAB9514594.1"/>
    </source>
</evidence>
<accession>A0A9N8EA34</accession>
<feature type="compositionally biased region" description="Gly residues" evidence="1">
    <location>
        <begin position="613"/>
        <end position="627"/>
    </location>
</feature>
<dbReference type="EMBL" id="CAICTM010000662">
    <property type="protein sequence ID" value="CAB9514594.1"/>
    <property type="molecule type" value="Genomic_DNA"/>
</dbReference>
<feature type="compositionally biased region" description="Basic and acidic residues" evidence="1">
    <location>
        <begin position="565"/>
        <end position="581"/>
    </location>
</feature>
<feature type="compositionally biased region" description="Polar residues" evidence="1">
    <location>
        <begin position="657"/>
        <end position="672"/>
    </location>
</feature>
<dbReference type="PANTHER" id="PTHR35213:SF5">
    <property type="entry name" value="RING-TYPE DOMAIN-CONTAINING PROTEIN"/>
    <property type="match status" value="1"/>
</dbReference>
<name>A0A9N8EA34_9STRA</name>
<feature type="region of interest" description="Disordered" evidence="1">
    <location>
        <begin position="606"/>
        <end position="721"/>
    </location>
</feature>
<dbReference type="Proteomes" id="UP001153069">
    <property type="component" value="Unassembled WGS sequence"/>
</dbReference>
<feature type="compositionally biased region" description="Polar residues" evidence="1">
    <location>
        <begin position="265"/>
        <end position="277"/>
    </location>
</feature>
<dbReference type="PANTHER" id="PTHR35213">
    <property type="entry name" value="RING-TYPE DOMAIN-CONTAINING PROTEIN-RELATED"/>
    <property type="match status" value="1"/>
</dbReference>
<feature type="region of interest" description="Disordered" evidence="1">
    <location>
        <begin position="562"/>
        <end position="590"/>
    </location>
</feature>
<evidence type="ECO:0000313" key="3">
    <source>
        <dbReference type="Proteomes" id="UP001153069"/>
    </source>
</evidence>
<protein>
    <submittedName>
        <fullName evidence="2">RING</fullName>
    </submittedName>
</protein>
<dbReference type="OrthoDB" id="158725at2759"/>
<feature type="compositionally biased region" description="Low complexity" evidence="1">
    <location>
        <begin position="285"/>
        <end position="295"/>
    </location>
</feature>